<dbReference type="OrthoDB" id="2113341at2759"/>
<evidence type="ECO:0000256" key="3">
    <source>
        <dbReference type="ARBA" id="ARBA00006873"/>
    </source>
</evidence>
<evidence type="ECO:0000256" key="2">
    <source>
        <dbReference type="ARBA" id="ARBA00002322"/>
    </source>
</evidence>
<evidence type="ECO:0000256" key="11">
    <source>
        <dbReference type="ARBA" id="ARBA00023157"/>
    </source>
</evidence>
<dbReference type="PRINTS" id="PR00458">
    <property type="entry name" value="PEROXIDASE"/>
</dbReference>
<organism evidence="20 21">
    <name type="scientific">Trifolium subterraneum</name>
    <name type="common">Subterranean clover</name>
    <dbReference type="NCBI Taxonomy" id="3900"/>
    <lineage>
        <taxon>Eukaryota</taxon>
        <taxon>Viridiplantae</taxon>
        <taxon>Streptophyta</taxon>
        <taxon>Embryophyta</taxon>
        <taxon>Tracheophyta</taxon>
        <taxon>Spermatophyta</taxon>
        <taxon>Magnoliopsida</taxon>
        <taxon>eudicotyledons</taxon>
        <taxon>Gunneridae</taxon>
        <taxon>Pentapetalae</taxon>
        <taxon>rosids</taxon>
        <taxon>fabids</taxon>
        <taxon>Fabales</taxon>
        <taxon>Fabaceae</taxon>
        <taxon>Papilionoideae</taxon>
        <taxon>50 kb inversion clade</taxon>
        <taxon>NPAAA clade</taxon>
        <taxon>Hologalegina</taxon>
        <taxon>IRL clade</taxon>
        <taxon>Trifolieae</taxon>
        <taxon>Trifolium</taxon>
    </lineage>
</organism>
<keyword evidence="5 18" id="KW-0575">Peroxidase</keyword>
<protein>
    <recommendedName>
        <fullName evidence="4 18">Peroxidase</fullName>
        <ecNumber evidence="4 18">1.11.1.7</ecNumber>
    </recommendedName>
</protein>
<comment type="catalytic activity">
    <reaction evidence="1 18">
        <text>2 a phenolic donor + H2O2 = 2 a phenolic radical donor + 2 H2O</text>
        <dbReference type="Rhea" id="RHEA:56136"/>
        <dbReference type="ChEBI" id="CHEBI:15377"/>
        <dbReference type="ChEBI" id="CHEBI:16240"/>
        <dbReference type="ChEBI" id="CHEBI:139520"/>
        <dbReference type="ChEBI" id="CHEBI:139521"/>
        <dbReference type="EC" id="1.11.1.7"/>
    </reaction>
</comment>
<dbReference type="PRINTS" id="PR00461">
    <property type="entry name" value="PLPEROXIDASE"/>
</dbReference>
<feature type="binding site" evidence="15">
    <location>
        <position position="227"/>
    </location>
    <ligand>
        <name>Ca(2+)</name>
        <dbReference type="ChEBI" id="CHEBI:29108"/>
        <label>2</label>
    </ligand>
</feature>
<feature type="disulfide bond" evidence="17">
    <location>
        <begin position="102"/>
        <end position="295"/>
    </location>
</feature>
<evidence type="ECO:0000256" key="5">
    <source>
        <dbReference type="ARBA" id="ARBA00022559"/>
    </source>
</evidence>
<dbReference type="PROSITE" id="PS00436">
    <property type="entry name" value="PEROXIDASE_2"/>
    <property type="match status" value="1"/>
</dbReference>
<keyword evidence="7 15" id="KW-0479">Metal-binding</keyword>
<dbReference type="FunFam" id="1.10.420.10:FF:000006">
    <property type="entry name" value="Peroxidase"/>
    <property type="match status" value="1"/>
</dbReference>
<evidence type="ECO:0000256" key="6">
    <source>
        <dbReference type="ARBA" id="ARBA00022617"/>
    </source>
</evidence>
<evidence type="ECO:0000256" key="10">
    <source>
        <dbReference type="ARBA" id="ARBA00023004"/>
    </source>
</evidence>
<comment type="similarity">
    <text evidence="18">Belongs to the peroxidase family. Classical plant (class III) peroxidase subfamily.</text>
</comment>
<dbReference type="PROSITE" id="PS50873">
    <property type="entry name" value="PEROXIDASE_4"/>
    <property type="match status" value="1"/>
</dbReference>
<comment type="function">
    <text evidence="2">Removal of H(2)O(2), oxidation of toxic reductants, biosynthesis and degradation of lignin, suberization, auxin catabolism, response to environmental stresses such as wounding, pathogen attack and oxidative stress. These functions might be dependent on each isozyme/isoform in each plant tissue.</text>
</comment>
<keyword evidence="18" id="KW-0732">Signal</keyword>
<accession>A0A2Z6NBW4</accession>
<reference evidence="21" key="1">
    <citation type="journal article" date="2017" name="Front. Plant Sci.">
        <title>Climate Clever Clovers: New Paradigm to Reduce the Environmental Footprint of Ruminants by Breeding Low Methanogenic Forages Utilizing Haplotype Variation.</title>
        <authorList>
            <person name="Kaur P."/>
            <person name="Appels R."/>
            <person name="Bayer P.E."/>
            <person name="Keeble-Gagnere G."/>
            <person name="Wang J."/>
            <person name="Hirakawa H."/>
            <person name="Shirasawa K."/>
            <person name="Vercoe P."/>
            <person name="Stefanova K."/>
            <person name="Durmic Z."/>
            <person name="Nichols P."/>
            <person name="Revell C."/>
            <person name="Isobe S.N."/>
            <person name="Edwards D."/>
            <person name="Erskine W."/>
        </authorList>
    </citation>
    <scope>NUCLEOTIDE SEQUENCE [LARGE SCALE GENOMIC DNA]</scope>
    <source>
        <strain evidence="21">cv. Daliak</strain>
    </source>
</reference>
<keyword evidence="21" id="KW-1185">Reference proteome</keyword>
<feature type="binding site" evidence="15">
    <location>
        <position position="79"/>
    </location>
    <ligand>
        <name>Ca(2+)</name>
        <dbReference type="ChEBI" id="CHEBI:29108"/>
        <label>1</label>
    </ligand>
</feature>
<keyword evidence="10 15" id="KW-0408">Iron</keyword>
<dbReference type="InterPro" id="IPR019794">
    <property type="entry name" value="Peroxidases_AS"/>
</dbReference>
<evidence type="ECO:0000256" key="1">
    <source>
        <dbReference type="ARBA" id="ARBA00000189"/>
    </source>
</evidence>
<dbReference type="AlphaFoldDB" id="A0A2Z6NBW4"/>
<dbReference type="GO" id="GO:0006979">
    <property type="term" value="P:response to oxidative stress"/>
    <property type="evidence" value="ECO:0007669"/>
    <property type="project" value="UniProtKB-UniRule"/>
</dbReference>
<feature type="domain" description="Plant heme peroxidase family profile" evidence="19">
    <location>
        <begin position="37"/>
        <end position="299"/>
    </location>
</feature>
<feature type="binding site" evidence="15">
    <location>
        <position position="222"/>
    </location>
    <ligand>
        <name>Ca(2+)</name>
        <dbReference type="ChEBI" id="CHEBI:29108"/>
        <label>2</label>
    </ligand>
</feature>
<evidence type="ECO:0000256" key="9">
    <source>
        <dbReference type="ARBA" id="ARBA00023002"/>
    </source>
</evidence>
<evidence type="ECO:0000256" key="16">
    <source>
        <dbReference type="PIRSR" id="PIRSR600823-4"/>
    </source>
</evidence>
<feature type="binding site" evidence="15">
    <location>
        <position position="219"/>
    </location>
    <ligand>
        <name>Ca(2+)</name>
        <dbReference type="ChEBI" id="CHEBI:29108"/>
        <label>2</label>
    </ligand>
</feature>
<feature type="disulfide bond" evidence="17">
    <location>
        <begin position="47"/>
        <end position="96"/>
    </location>
</feature>
<feature type="disulfide bond" evidence="17">
    <location>
        <begin position="181"/>
        <end position="207"/>
    </location>
</feature>
<evidence type="ECO:0000256" key="12">
    <source>
        <dbReference type="ARBA" id="ARBA00023180"/>
    </source>
</evidence>
<comment type="similarity">
    <text evidence="3">Belongs to the peroxidase family. Ascorbate peroxidase subfamily.</text>
</comment>
<keyword evidence="11 17" id="KW-1015">Disulfide bond</keyword>
<keyword evidence="18" id="KW-0964">Secreted</keyword>
<dbReference type="Pfam" id="PF00141">
    <property type="entry name" value="peroxidase"/>
    <property type="match status" value="1"/>
</dbReference>
<dbReference type="EMBL" id="DF973342">
    <property type="protein sequence ID" value="GAU26827.1"/>
    <property type="molecule type" value="Genomic_DNA"/>
</dbReference>
<evidence type="ECO:0000313" key="20">
    <source>
        <dbReference type="EMBL" id="GAU26827.1"/>
    </source>
</evidence>
<dbReference type="PANTHER" id="PTHR31517">
    <property type="match status" value="1"/>
</dbReference>
<keyword evidence="6 18" id="KW-0349">Heme</keyword>
<keyword evidence="12" id="KW-0325">Glycoprotein</keyword>
<dbReference type="InterPro" id="IPR019793">
    <property type="entry name" value="Peroxidases_heam-ligand_BS"/>
</dbReference>
<name>A0A2Z6NBW4_TRISU</name>
<evidence type="ECO:0000256" key="14">
    <source>
        <dbReference type="PIRSR" id="PIRSR600823-2"/>
    </source>
</evidence>
<dbReference type="InterPro" id="IPR010255">
    <property type="entry name" value="Haem_peroxidase_sf"/>
</dbReference>
<proteinExistence type="inferred from homology"/>
<feature type="signal peptide" evidence="18">
    <location>
        <begin position="1"/>
        <end position="26"/>
    </location>
</feature>
<comment type="cofactor">
    <cofactor evidence="15 18">
        <name>Ca(2+)</name>
        <dbReference type="ChEBI" id="CHEBI:29108"/>
    </cofactor>
    <text evidence="15 18">Binds 2 calcium ions per subunit.</text>
</comment>
<dbReference type="SUPFAM" id="SSF48113">
    <property type="entry name" value="Heme-dependent peroxidases"/>
    <property type="match status" value="1"/>
</dbReference>
<gene>
    <name evidence="20" type="ORF">TSUD_289320</name>
</gene>
<evidence type="ECO:0000256" key="4">
    <source>
        <dbReference type="ARBA" id="ARBA00012313"/>
    </source>
</evidence>
<dbReference type="GO" id="GO:0042744">
    <property type="term" value="P:hydrogen peroxide catabolic process"/>
    <property type="evidence" value="ECO:0007669"/>
    <property type="project" value="UniProtKB-KW"/>
</dbReference>
<dbReference type="PROSITE" id="PS00435">
    <property type="entry name" value="PEROXIDASE_1"/>
    <property type="match status" value="1"/>
</dbReference>
<feature type="site" description="Transition state stabilizer" evidence="16">
    <location>
        <position position="74"/>
    </location>
</feature>
<dbReference type="GO" id="GO:0005576">
    <property type="term" value="C:extracellular region"/>
    <property type="evidence" value="ECO:0007669"/>
    <property type="project" value="UniProtKB-SubCell"/>
</dbReference>
<evidence type="ECO:0000259" key="19">
    <source>
        <dbReference type="PROSITE" id="PS50873"/>
    </source>
</evidence>
<evidence type="ECO:0000256" key="15">
    <source>
        <dbReference type="PIRSR" id="PIRSR600823-3"/>
    </source>
</evidence>
<dbReference type="EC" id="1.11.1.7" evidence="4 18"/>
<comment type="subcellular location">
    <subcellularLocation>
        <location evidence="18">Secreted</location>
    </subcellularLocation>
</comment>
<dbReference type="InterPro" id="IPR000823">
    <property type="entry name" value="Peroxidase_pln"/>
</dbReference>
<dbReference type="Gene3D" id="1.10.520.10">
    <property type="match status" value="2"/>
</dbReference>
<keyword evidence="9 18" id="KW-0560">Oxidoreductase</keyword>
<feature type="binding site" evidence="14">
    <location>
        <position position="143"/>
    </location>
    <ligand>
        <name>substrate</name>
    </ligand>
</feature>
<evidence type="ECO:0000256" key="7">
    <source>
        <dbReference type="ARBA" id="ARBA00022723"/>
    </source>
</evidence>
<dbReference type="GO" id="GO:0140825">
    <property type="term" value="F:lactoperoxidase activity"/>
    <property type="evidence" value="ECO:0007669"/>
    <property type="project" value="UniProtKB-EC"/>
</dbReference>
<comment type="cofactor">
    <cofactor evidence="15 18">
        <name>heme b</name>
        <dbReference type="ChEBI" id="CHEBI:60344"/>
    </cofactor>
    <text evidence="15 18">Binds 1 heme b (iron(II)-protoporphyrin IX) group per subunit.</text>
</comment>
<evidence type="ECO:0000256" key="13">
    <source>
        <dbReference type="PIRSR" id="PIRSR600823-1"/>
    </source>
</evidence>
<evidence type="ECO:0000256" key="18">
    <source>
        <dbReference type="RuleBase" id="RU362060"/>
    </source>
</evidence>
<dbReference type="Proteomes" id="UP000242715">
    <property type="component" value="Unassembled WGS sequence"/>
</dbReference>
<dbReference type="Gene3D" id="1.10.420.10">
    <property type="entry name" value="Peroxidase, domain 2"/>
    <property type="match status" value="1"/>
</dbReference>
<dbReference type="CDD" id="cd00693">
    <property type="entry name" value="secretory_peroxidase"/>
    <property type="match status" value="1"/>
</dbReference>
<dbReference type="InterPro" id="IPR002016">
    <property type="entry name" value="Haem_peroxidase"/>
</dbReference>
<feature type="chain" id="PRO_5016188956" description="Peroxidase" evidence="18">
    <location>
        <begin position="27"/>
        <end position="319"/>
    </location>
</feature>
<feature type="active site" description="Proton acceptor" evidence="13">
    <location>
        <position position="78"/>
    </location>
</feature>
<evidence type="ECO:0000313" key="21">
    <source>
        <dbReference type="Proteomes" id="UP000242715"/>
    </source>
</evidence>
<dbReference type="PANTHER" id="PTHR31517:SF48">
    <property type="entry name" value="PEROXIDASE 16-RELATED"/>
    <property type="match status" value="1"/>
</dbReference>
<dbReference type="GO" id="GO:0046872">
    <property type="term" value="F:metal ion binding"/>
    <property type="evidence" value="ECO:0007669"/>
    <property type="project" value="UniProtKB-UniRule"/>
</dbReference>
<evidence type="ECO:0000256" key="17">
    <source>
        <dbReference type="PIRSR" id="PIRSR600823-5"/>
    </source>
</evidence>
<keyword evidence="8 15" id="KW-0106">Calcium</keyword>
<dbReference type="InterPro" id="IPR033905">
    <property type="entry name" value="Secretory_peroxidase"/>
</dbReference>
<feature type="binding site" description="axial binding residue" evidence="15">
    <location>
        <position position="174"/>
    </location>
    <ligand>
        <name>heme b</name>
        <dbReference type="ChEBI" id="CHEBI:60344"/>
    </ligand>
    <ligandPart>
        <name>Fe</name>
        <dbReference type="ChEBI" id="CHEBI:18248"/>
    </ligandPart>
</feature>
<sequence>MERVSARKSSLFFISFILASLVLVSSEKLAKPPIVKGLDWNYYFLSCPRVERIVRKHLEDVFEKDSGVAPGILRLFFHDCFSQAIENIRAIIRAQCPRVVSCADILVIAAREAVRQFGGPDFDVPLGRKDNPKFDIDSPDNLPVPFERTDVQLSDFFEPKNFDATDLVALSGAHTFGRAHCSTLFNRTIDSNPPIDPDFKNQLEATCPEDKQLNTVNLDIRTPTKFDNMYYINLLNHQGVFTSDQDLASNPKTKEIVNRFASNQNEFFNKFANAFVKVSQLDVLTGNQGEVRKSCFAPNSKKSNVASVVEEVVGIAANM</sequence>
<keyword evidence="18" id="KW-0376">Hydrogen peroxide</keyword>
<evidence type="ECO:0000256" key="8">
    <source>
        <dbReference type="ARBA" id="ARBA00022837"/>
    </source>
</evidence>
<dbReference type="GO" id="GO:0020037">
    <property type="term" value="F:heme binding"/>
    <property type="evidence" value="ECO:0007669"/>
    <property type="project" value="UniProtKB-UniRule"/>
</dbReference>
<feature type="binding site" evidence="15">
    <location>
        <position position="175"/>
    </location>
    <ligand>
        <name>Ca(2+)</name>
        <dbReference type="ChEBI" id="CHEBI:29108"/>
        <label>2</label>
    </ligand>
</feature>